<feature type="domain" description="Plastocyanin-like" evidence="5">
    <location>
        <begin position="354"/>
        <end position="466"/>
    </location>
</feature>
<dbReference type="Pfam" id="PF07732">
    <property type="entry name" value="Cu-oxidase_3"/>
    <property type="match status" value="1"/>
</dbReference>
<dbReference type="Proteomes" id="UP000645217">
    <property type="component" value="Unassembled WGS sequence"/>
</dbReference>
<feature type="domain" description="Plastocyanin-like" evidence="6">
    <location>
        <begin position="74"/>
        <end position="181"/>
    </location>
</feature>
<name>A0A917QZE0_9ACTN</name>
<protein>
    <submittedName>
        <fullName evidence="7">Multicopper oxidase</fullName>
    </submittedName>
</protein>
<dbReference type="Pfam" id="PF07731">
    <property type="entry name" value="Cu-oxidase_2"/>
    <property type="match status" value="1"/>
</dbReference>
<dbReference type="InterPro" id="IPR011707">
    <property type="entry name" value="Cu-oxidase-like_N"/>
</dbReference>
<dbReference type="CDD" id="cd13890">
    <property type="entry name" value="CuRO_3_CueO_FtsP"/>
    <property type="match status" value="1"/>
</dbReference>
<dbReference type="PANTHER" id="PTHR48267:SF1">
    <property type="entry name" value="BILIRUBIN OXIDASE"/>
    <property type="match status" value="1"/>
</dbReference>
<comment type="similarity">
    <text evidence="1">Belongs to the multicopper oxidase family.</text>
</comment>
<keyword evidence="2" id="KW-0479">Metal-binding</keyword>
<reference evidence="7" key="1">
    <citation type="journal article" date="2014" name="Int. J. Syst. Evol. Microbiol.">
        <title>Complete genome sequence of Corynebacterium casei LMG S-19264T (=DSM 44701T), isolated from a smear-ripened cheese.</title>
        <authorList>
            <consortium name="US DOE Joint Genome Institute (JGI-PGF)"/>
            <person name="Walter F."/>
            <person name="Albersmeier A."/>
            <person name="Kalinowski J."/>
            <person name="Ruckert C."/>
        </authorList>
    </citation>
    <scope>NUCLEOTIDE SEQUENCE</scope>
    <source>
        <strain evidence="7">JCM 13064</strain>
    </source>
</reference>
<dbReference type="GO" id="GO:0016491">
    <property type="term" value="F:oxidoreductase activity"/>
    <property type="evidence" value="ECO:0007669"/>
    <property type="project" value="UniProtKB-KW"/>
</dbReference>
<evidence type="ECO:0000259" key="4">
    <source>
        <dbReference type="Pfam" id="PF00394"/>
    </source>
</evidence>
<dbReference type="InterPro" id="IPR045087">
    <property type="entry name" value="Cu-oxidase_fam"/>
</dbReference>
<dbReference type="InterPro" id="IPR001117">
    <property type="entry name" value="Cu-oxidase_2nd"/>
</dbReference>
<dbReference type="InterPro" id="IPR008972">
    <property type="entry name" value="Cupredoxin"/>
</dbReference>
<evidence type="ECO:0000256" key="1">
    <source>
        <dbReference type="ARBA" id="ARBA00010609"/>
    </source>
</evidence>
<dbReference type="RefSeq" id="WP_229691051.1">
    <property type="nucleotide sequence ID" value="NZ_BMNT01000011.1"/>
</dbReference>
<comment type="caution">
    <text evidence="7">The sequence shown here is derived from an EMBL/GenBank/DDBJ whole genome shotgun (WGS) entry which is preliminary data.</text>
</comment>
<dbReference type="PANTHER" id="PTHR48267">
    <property type="entry name" value="CUPREDOXIN SUPERFAMILY PROTEIN"/>
    <property type="match status" value="1"/>
</dbReference>
<evidence type="ECO:0000259" key="5">
    <source>
        <dbReference type="Pfam" id="PF07731"/>
    </source>
</evidence>
<gene>
    <name evidence="7" type="ORF">GCM10007964_23130</name>
</gene>
<accession>A0A917QZE0</accession>
<evidence type="ECO:0000256" key="3">
    <source>
        <dbReference type="ARBA" id="ARBA00023002"/>
    </source>
</evidence>
<reference evidence="7" key="2">
    <citation type="submission" date="2020-09" db="EMBL/GenBank/DDBJ databases">
        <authorList>
            <person name="Sun Q."/>
            <person name="Ohkuma M."/>
        </authorList>
    </citation>
    <scope>NUCLEOTIDE SEQUENCE</scope>
    <source>
        <strain evidence="7">JCM 13064</strain>
    </source>
</reference>
<proteinExistence type="inferred from homology"/>
<dbReference type="AlphaFoldDB" id="A0A917QZE0"/>
<dbReference type="InterPro" id="IPR011706">
    <property type="entry name" value="Cu-oxidase_C"/>
</dbReference>
<evidence type="ECO:0000313" key="7">
    <source>
        <dbReference type="EMBL" id="GGK79882.1"/>
    </source>
</evidence>
<dbReference type="Gene3D" id="2.60.40.420">
    <property type="entry name" value="Cupredoxins - blue copper proteins"/>
    <property type="match status" value="3"/>
</dbReference>
<dbReference type="PROSITE" id="PS00080">
    <property type="entry name" value="MULTICOPPER_OXIDASE2"/>
    <property type="match status" value="1"/>
</dbReference>
<evidence type="ECO:0000259" key="6">
    <source>
        <dbReference type="Pfam" id="PF07732"/>
    </source>
</evidence>
<dbReference type="EMBL" id="BMNT01000011">
    <property type="protein sequence ID" value="GGK79882.1"/>
    <property type="molecule type" value="Genomic_DNA"/>
</dbReference>
<keyword evidence="8" id="KW-1185">Reference proteome</keyword>
<dbReference type="GO" id="GO:0005507">
    <property type="term" value="F:copper ion binding"/>
    <property type="evidence" value="ECO:0007669"/>
    <property type="project" value="InterPro"/>
</dbReference>
<dbReference type="InterPro" id="IPR002355">
    <property type="entry name" value="Cu_oxidase_Cu_BS"/>
</dbReference>
<feature type="domain" description="Plastocyanin-like" evidence="4">
    <location>
        <begin position="235"/>
        <end position="295"/>
    </location>
</feature>
<dbReference type="Pfam" id="PF00394">
    <property type="entry name" value="Cu-oxidase"/>
    <property type="match status" value="1"/>
</dbReference>
<sequence>MVLPFTGLGLPKATGAAAPSRAPGLARKGAVPAVAPVVTPFTVKMPVPQVLQPAQTTATADIYKMVIKPAATEIIPGVATQVLTYGGQFVGPTIRAKTGRAVKIVYGNSLDMPANVHLHGGHTPATSDGHPMDLIQPGQVRLYDYPNKQQGATLWYHDHSHHMEAEHVFRGLHGFYLIDDAAEKALRLPSGAYDVPIMLRDSAFDENNELLFFGDPAERTTILANGKIKPYFQVARRKYRFRLLNASNEHVFKLNLGGETMMKIASDGGLLPAPVPVTEMVLASAERVEIVVDFARYPIGTRLELSNGSDPVLRFDVTKNAYDDSLLPATLRPLPAMPAATVNREVRMNFDLSGEAPVGLVNGLPYDPSRVDFQVKRGTTEIWNVINTDTFDIDHTFHLHLEQFRVIGRNGGPPLPQDQGRKDTVHLPPHESVQIQVTFGDYLGKYVYHCHYLEHSSIGMMAQVEIVP</sequence>
<dbReference type="SUPFAM" id="SSF49503">
    <property type="entry name" value="Cupredoxins"/>
    <property type="match status" value="3"/>
</dbReference>
<keyword evidence="3" id="KW-0560">Oxidoreductase</keyword>
<evidence type="ECO:0000256" key="2">
    <source>
        <dbReference type="ARBA" id="ARBA00022723"/>
    </source>
</evidence>
<evidence type="ECO:0000313" key="8">
    <source>
        <dbReference type="Proteomes" id="UP000645217"/>
    </source>
</evidence>
<organism evidence="7 8">
    <name type="scientific">Sphaerisporangium melleum</name>
    <dbReference type="NCBI Taxonomy" id="321316"/>
    <lineage>
        <taxon>Bacteria</taxon>
        <taxon>Bacillati</taxon>
        <taxon>Actinomycetota</taxon>
        <taxon>Actinomycetes</taxon>
        <taxon>Streptosporangiales</taxon>
        <taxon>Streptosporangiaceae</taxon>
        <taxon>Sphaerisporangium</taxon>
    </lineage>
</organism>